<dbReference type="Proteomes" id="UP000011723">
    <property type="component" value="Chromosome"/>
</dbReference>
<name>M1NXX8_9CORY</name>
<evidence type="ECO:0000313" key="1">
    <source>
        <dbReference type="EMBL" id="AGF72355.1"/>
    </source>
</evidence>
<dbReference type="eggNOG" id="ENOG50328WA">
    <property type="taxonomic scope" value="Bacteria"/>
</dbReference>
<dbReference type="STRING" id="1121362.A605_06765"/>
<protein>
    <submittedName>
        <fullName evidence="1">Uncharacterized protein</fullName>
    </submittedName>
</protein>
<gene>
    <name evidence="1" type="ORF">A605_06765</name>
</gene>
<dbReference type="AlphaFoldDB" id="M1NXX8"/>
<dbReference type="HOGENOM" id="CLU_968792_0_0_11"/>
<dbReference type="KEGG" id="chn:A605_06765"/>
<reference evidence="1 2" key="1">
    <citation type="journal article" date="2012" name="Stand. Genomic Sci.">
        <title>Genome sequence of the halotolerant bacterium Corynebacterium halotolerans type strain YIM 70093(T) (= DSM 44683(T)).</title>
        <authorList>
            <person name="Ruckert C."/>
            <person name="Albersmeier A."/>
            <person name="Al-Dilaimi A."/>
            <person name="Niehaus K."/>
            <person name="Szczepanowski R."/>
            <person name="Kalinowski J."/>
        </authorList>
    </citation>
    <scope>NUCLEOTIDE SEQUENCE [LARGE SCALE GENOMIC DNA]</scope>
    <source>
        <strain evidence="1">YIM 70093</strain>
    </source>
</reference>
<evidence type="ECO:0000313" key="2">
    <source>
        <dbReference type="Proteomes" id="UP000011723"/>
    </source>
</evidence>
<dbReference type="EMBL" id="CP003697">
    <property type="protein sequence ID" value="AGF72355.1"/>
    <property type="molecule type" value="Genomic_DNA"/>
</dbReference>
<sequence length="287" mass="31371">MFNPSSPGAAEELRSTALTDRRVLDQVRAELDALGFTVERITRRPEEGGTEIRLAEGAVLWTGPLTDSVRRAPESAHAELIRSWVQAFLTEFHKASEQPEGPDLSDPAVLATLRIRLVPELPLRLPMTYDYARHLADLRELLCLRWDNGVALLPDQLVADEDLDHLFDIARRNMLRVPMELVDVSEDEDPVGLYVLRGGSALVSSVLPSLPSLVAGKFGPDAAPEGLLVAAPNRETLYATPVGDDTPGYLLRAVTAMLTRHSQATAFPSLYLVTDHSVDLAEVVVPG</sequence>
<dbReference type="RefSeq" id="WP_015400774.1">
    <property type="nucleotide sequence ID" value="NC_020302.1"/>
</dbReference>
<dbReference type="PATRIC" id="fig|1121362.3.peg.1366"/>
<keyword evidence="2" id="KW-1185">Reference proteome</keyword>
<proteinExistence type="predicted"/>
<accession>M1NXX8</accession>
<organism evidence="1 2">
    <name type="scientific">Corynebacterium halotolerans YIM 70093 = DSM 44683</name>
    <dbReference type="NCBI Taxonomy" id="1121362"/>
    <lineage>
        <taxon>Bacteria</taxon>
        <taxon>Bacillati</taxon>
        <taxon>Actinomycetota</taxon>
        <taxon>Actinomycetes</taxon>
        <taxon>Mycobacteriales</taxon>
        <taxon>Corynebacteriaceae</taxon>
        <taxon>Corynebacterium</taxon>
    </lineage>
</organism>